<proteinExistence type="predicted"/>
<keyword evidence="3" id="KW-1185">Reference proteome</keyword>
<organism evidence="2 3">
    <name type="scientific">Roseofilum halophilum BLCC-M91</name>
    <dbReference type="NCBI Taxonomy" id="3022259"/>
    <lineage>
        <taxon>Bacteria</taxon>
        <taxon>Bacillati</taxon>
        <taxon>Cyanobacteriota</taxon>
        <taxon>Cyanophyceae</taxon>
        <taxon>Desertifilales</taxon>
        <taxon>Desertifilaceae</taxon>
        <taxon>Roseofilum</taxon>
        <taxon>Roseofilum halophilum</taxon>
    </lineage>
</organism>
<evidence type="ECO:0000313" key="3">
    <source>
        <dbReference type="Proteomes" id="UP001231370"/>
    </source>
</evidence>
<evidence type="ECO:0000259" key="1">
    <source>
        <dbReference type="Pfam" id="PF07589"/>
    </source>
</evidence>
<dbReference type="NCBIfam" id="TIGR02595">
    <property type="entry name" value="PEP_CTERM"/>
    <property type="match status" value="1"/>
</dbReference>
<dbReference type="InterPro" id="IPR013424">
    <property type="entry name" value="Ice-binding_C"/>
</dbReference>
<dbReference type="Pfam" id="PF07589">
    <property type="entry name" value="PEP-CTERM"/>
    <property type="match status" value="1"/>
</dbReference>
<feature type="domain" description="Ice-binding protein C-terminal" evidence="1">
    <location>
        <begin position="32"/>
        <end position="54"/>
    </location>
</feature>
<name>A0ABT7BJP5_9CYAN</name>
<protein>
    <submittedName>
        <fullName evidence="2">PEP-CTERM sorting domain-containing protein</fullName>
    </submittedName>
</protein>
<reference evidence="2 3" key="1">
    <citation type="submission" date="2023-01" db="EMBL/GenBank/DDBJ databases">
        <title>Novel diversity within Roseofilum (Cyanobacteria; Desertifilaceae) from marine benthic mats with descriptions of four novel species.</title>
        <authorList>
            <person name="Wang Y."/>
            <person name="Berthold D.E."/>
            <person name="Hu J."/>
            <person name="Lefler F.W."/>
            <person name="Laughinghouse H.D. IV."/>
        </authorList>
    </citation>
    <scope>NUCLEOTIDE SEQUENCE [LARGE SCALE GENOMIC DNA]</scope>
    <source>
        <strain evidence="2 3">BLCC-M91</strain>
    </source>
</reference>
<dbReference type="RefSeq" id="WP_283762710.1">
    <property type="nucleotide sequence ID" value="NZ_JAQPOK010000085.1"/>
</dbReference>
<sequence length="54" mass="5758">MNNYNTFRSDVVNLNPSFLSTCGSSACNPEKVPEPSAVLALFAVGAIGSLLKRR</sequence>
<dbReference type="Proteomes" id="UP001231370">
    <property type="component" value="Unassembled WGS sequence"/>
</dbReference>
<dbReference type="EMBL" id="JAQPOK010000085">
    <property type="protein sequence ID" value="MDJ1179402.1"/>
    <property type="molecule type" value="Genomic_DNA"/>
</dbReference>
<accession>A0ABT7BJP5</accession>
<gene>
    <name evidence="2" type="ORF">PJF56_11045</name>
</gene>
<comment type="caution">
    <text evidence="2">The sequence shown here is derived from an EMBL/GenBank/DDBJ whole genome shotgun (WGS) entry which is preliminary data.</text>
</comment>
<evidence type="ECO:0000313" key="2">
    <source>
        <dbReference type="EMBL" id="MDJ1179402.1"/>
    </source>
</evidence>